<reference evidence="3" key="1">
    <citation type="submission" date="2023-06" db="EMBL/GenBank/DDBJ databases">
        <authorList>
            <person name="Delattre M."/>
        </authorList>
    </citation>
    <scope>NUCLEOTIDE SEQUENCE</scope>
    <source>
        <strain evidence="3">AF72</strain>
    </source>
</reference>
<dbReference type="Pfam" id="PF00194">
    <property type="entry name" value="Carb_anhydrase"/>
    <property type="match status" value="1"/>
</dbReference>
<evidence type="ECO:0000259" key="2">
    <source>
        <dbReference type="PROSITE" id="PS51144"/>
    </source>
</evidence>
<proteinExistence type="inferred from homology"/>
<dbReference type="EMBL" id="CATQJA010002662">
    <property type="protein sequence ID" value="CAJ0581017.1"/>
    <property type="molecule type" value="Genomic_DNA"/>
</dbReference>
<organism evidence="3 4">
    <name type="scientific">Mesorhabditis spiculigera</name>
    <dbReference type="NCBI Taxonomy" id="96644"/>
    <lineage>
        <taxon>Eukaryota</taxon>
        <taxon>Metazoa</taxon>
        <taxon>Ecdysozoa</taxon>
        <taxon>Nematoda</taxon>
        <taxon>Chromadorea</taxon>
        <taxon>Rhabditida</taxon>
        <taxon>Rhabditina</taxon>
        <taxon>Rhabditomorpha</taxon>
        <taxon>Rhabditoidea</taxon>
        <taxon>Rhabditidae</taxon>
        <taxon>Mesorhabditinae</taxon>
        <taxon>Mesorhabditis</taxon>
    </lineage>
</organism>
<sequence>MFGPLLFLVTEGLSSIEARTESTYPWKYDNMFFEGPDYWGVHSEWVMCSRGKLQSPIDIRPSLLLHDPSLRPIHIDRISVGQTLFYIQLNRYRIQRIDIHFGVFGHANGSEHAIDGRKFPMELQLLAFNADLYTNFSQASKAPHGIAAISVLVEYGGETNEELLKLTIATASVQYKSQRVELADLSPWKLLPRTRDFLTYEGSITSPPCDETVQWIVLNQPIHIHPDDYAEWSKLSQLSPTDPPVPIAPNCRTLAEANQRTVRTNILMSKEESSTCSAPRVTYKVLSNQKEHGRAKRKHHSPPVK</sequence>
<accession>A0AA36D4N7</accession>
<dbReference type="PANTHER" id="PTHR18952:SF258">
    <property type="entry name" value="CARBONIC ANHYDRASE-LIKE PROTEIN 1-RELATED"/>
    <property type="match status" value="1"/>
</dbReference>
<gene>
    <name evidence="3" type="ORF">MSPICULIGERA_LOCUS19186</name>
</gene>
<dbReference type="InterPro" id="IPR001148">
    <property type="entry name" value="CA_dom"/>
</dbReference>
<feature type="non-terminal residue" evidence="3">
    <location>
        <position position="1"/>
    </location>
</feature>
<evidence type="ECO:0000256" key="1">
    <source>
        <dbReference type="ARBA" id="ARBA00010718"/>
    </source>
</evidence>
<dbReference type="PANTHER" id="PTHR18952">
    <property type="entry name" value="CARBONIC ANHYDRASE"/>
    <property type="match status" value="1"/>
</dbReference>
<evidence type="ECO:0000313" key="3">
    <source>
        <dbReference type="EMBL" id="CAJ0581017.1"/>
    </source>
</evidence>
<feature type="domain" description="Alpha-carbonic anhydrase" evidence="2">
    <location>
        <begin position="24"/>
        <end position="266"/>
    </location>
</feature>
<dbReference type="GO" id="GO:0004089">
    <property type="term" value="F:carbonate dehydratase activity"/>
    <property type="evidence" value="ECO:0007669"/>
    <property type="project" value="InterPro"/>
</dbReference>
<dbReference type="GO" id="GO:0008270">
    <property type="term" value="F:zinc ion binding"/>
    <property type="evidence" value="ECO:0007669"/>
    <property type="project" value="InterPro"/>
</dbReference>
<dbReference type="InterPro" id="IPR036398">
    <property type="entry name" value="CA_dom_sf"/>
</dbReference>
<dbReference type="InterPro" id="IPR023561">
    <property type="entry name" value="Carbonic_anhydrase_a-class"/>
</dbReference>
<dbReference type="Gene3D" id="3.10.200.10">
    <property type="entry name" value="Alpha carbonic anhydrase"/>
    <property type="match status" value="1"/>
</dbReference>
<dbReference type="GO" id="GO:0006730">
    <property type="term" value="P:one-carbon metabolic process"/>
    <property type="evidence" value="ECO:0007669"/>
    <property type="project" value="TreeGrafter"/>
</dbReference>
<dbReference type="SMART" id="SM01057">
    <property type="entry name" value="Carb_anhydrase"/>
    <property type="match status" value="1"/>
</dbReference>
<dbReference type="Proteomes" id="UP001177023">
    <property type="component" value="Unassembled WGS sequence"/>
</dbReference>
<comment type="similarity">
    <text evidence="1">Belongs to the alpha-carbonic anhydrase family.</text>
</comment>
<name>A0AA36D4N7_9BILA</name>
<dbReference type="SUPFAM" id="SSF51069">
    <property type="entry name" value="Carbonic anhydrase"/>
    <property type="match status" value="1"/>
</dbReference>
<dbReference type="PROSITE" id="PS51144">
    <property type="entry name" value="ALPHA_CA_2"/>
    <property type="match status" value="1"/>
</dbReference>
<protein>
    <recommendedName>
        <fullName evidence="2">Alpha-carbonic anhydrase domain-containing protein</fullName>
    </recommendedName>
</protein>
<comment type="caution">
    <text evidence="3">The sequence shown here is derived from an EMBL/GenBank/DDBJ whole genome shotgun (WGS) entry which is preliminary data.</text>
</comment>
<keyword evidence="4" id="KW-1185">Reference proteome</keyword>
<dbReference type="AlphaFoldDB" id="A0AA36D4N7"/>
<evidence type="ECO:0000313" key="4">
    <source>
        <dbReference type="Proteomes" id="UP001177023"/>
    </source>
</evidence>